<accession>A0A918FZ30</accession>
<evidence type="ECO:0000313" key="2">
    <source>
        <dbReference type="Proteomes" id="UP000606194"/>
    </source>
</evidence>
<sequence length="316" mass="35056">MASQGRHHTSHEIDIDAPPGRVYRIIADAARWPDFFGPTVHVAREALQEGAERLHIWATANGAVRSWTSRREFDEAARRVTFRQEVSTPPVAGMGGTWTVDERPGGGSRLVLTHDFDAVGDTAENVAWVERATDRNSRTELGNIKDLAERWERLGELLFSFEDSVVVEGPAEAAYDFLHQAKKWPDRLPHVTRLDLTEDVPDVQLMSMDTLAADGSTHRTESVRVCFPEERRIVYKQLVPPSLMAAHTGEWSMRESGRGVRVTSRHTVVVKEEAVVKVLGPDATLDTARNFIRAAAGGNSMATLTLLKESVESGRA</sequence>
<evidence type="ECO:0000313" key="1">
    <source>
        <dbReference type="EMBL" id="GGS05484.1"/>
    </source>
</evidence>
<proteinExistence type="predicted"/>
<comment type="caution">
    <text evidence="1">The sequence shown here is derived from an EMBL/GenBank/DDBJ whole genome shotgun (WGS) entry which is preliminary data.</text>
</comment>
<organism evidence="1 2">
    <name type="scientific">Streptomyces humidus</name>
    <dbReference type="NCBI Taxonomy" id="52259"/>
    <lineage>
        <taxon>Bacteria</taxon>
        <taxon>Bacillati</taxon>
        <taxon>Actinomycetota</taxon>
        <taxon>Actinomycetes</taxon>
        <taxon>Kitasatosporales</taxon>
        <taxon>Streptomycetaceae</taxon>
        <taxon>Streptomyces</taxon>
    </lineage>
</organism>
<dbReference type="InterPro" id="IPR023393">
    <property type="entry name" value="START-like_dom_sf"/>
</dbReference>
<dbReference type="Proteomes" id="UP000606194">
    <property type="component" value="Unassembled WGS sequence"/>
</dbReference>
<dbReference type="EMBL" id="BMTL01000022">
    <property type="protein sequence ID" value="GGS05484.1"/>
    <property type="molecule type" value="Genomic_DNA"/>
</dbReference>
<dbReference type="Gene3D" id="3.30.530.20">
    <property type="match status" value="2"/>
</dbReference>
<protein>
    <submittedName>
        <fullName evidence="1">Actinorhodin polyketide synthase bifunctional cyclase/dehydratase</fullName>
    </submittedName>
</protein>
<dbReference type="CDD" id="cd08861">
    <property type="entry name" value="OtcD1_ARO-CYC_like"/>
    <property type="match status" value="2"/>
</dbReference>
<keyword evidence="2" id="KW-1185">Reference proteome</keyword>
<dbReference type="InterPro" id="IPR019587">
    <property type="entry name" value="Polyketide_cyclase/dehydratase"/>
</dbReference>
<dbReference type="AlphaFoldDB" id="A0A918FZ30"/>
<reference evidence="1" key="1">
    <citation type="journal article" date="2014" name="Int. J. Syst. Evol. Microbiol.">
        <title>Complete genome sequence of Corynebacterium casei LMG S-19264T (=DSM 44701T), isolated from a smear-ripened cheese.</title>
        <authorList>
            <consortium name="US DOE Joint Genome Institute (JGI-PGF)"/>
            <person name="Walter F."/>
            <person name="Albersmeier A."/>
            <person name="Kalinowski J."/>
            <person name="Ruckert C."/>
        </authorList>
    </citation>
    <scope>NUCLEOTIDE SEQUENCE</scope>
    <source>
        <strain evidence="1">JCM 4386</strain>
    </source>
</reference>
<dbReference type="SUPFAM" id="SSF55961">
    <property type="entry name" value="Bet v1-like"/>
    <property type="match status" value="2"/>
</dbReference>
<dbReference type="Pfam" id="PF10604">
    <property type="entry name" value="Polyketide_cyc2"/>
    <property type="match status" value="2"/>
</dbReference>
<gene>
    <name evidence="1" type="ORF">GCM10010269_50470</name>
</gene>
<name>A0A918FZ30_9ACTN</name>
<reference evidence="1" key="2">
    <citation type="submission" date="2020-09" db="EMBL/GenBank/DDBJ databases">
        <authorList>
            <person name="Sun Q."/>
            <person name="Ohkuma M."/>
        </authorList>
    </citation>
    <scope>NUCLEOTIDE SEQUENCE</scope>
    <source>
        <strain evidence="1">JCM 4386</strain>
    </source>
</reference>